<evidence type="ECO:0000256" key="4">
    <source>
        <dbReference type="ARBA" id="ARBA00023136"/>
    </source>
</evidence>
<keyword evidence="7" id="KW-1185">Reference proteome</keyword>
<feature type="transmembrane region" description="Helical" evidence="5">
    <location>
        <begin position="164"/>
        <end position="183"/>
    </location>
</feature>
<sequence>MTTTSSPEGAGYARRLGLFSATMLVVGGIIGSGIFLNPAIVARRTGSAALTLGTWALGAVIALLGAFIFAELGRRRPHVGGGYAYLRDAFGPLPAFLYAWALLLAIATGAIAAVAVTFASYAAPLVGLGPASATWLAVAPVVLLSIVNVLGVEPGAATQSVFTVLKLVALGALLLAAVLAPPGGLPSLPTPIAAAPLAPPTSLGAALLAVSAALVPVLFAYGGWQQTNFVAGELRDPERTLPRALILGVLIVVVVYLGANAAYLRTLGVAGLAASSAPAADTMSIVAGVAGRRLIAAGIAASTFGFLDLVILVTPRVYQAMAQDGLFFAGFARLHPRWRTPVLALAFQGVVAVALILTRSYGQLLDWVVFADWIFFGTTALTLVVFRRRDRRTGVADAGFRAPLYPASVALFVLAAAYVVLGSVVSNPGNALRGALLLLAGVPVFLFWRSRREG</sequence>
<dbReference type="AlphaFoldDB" id="W0RFL1"/>
<organism evidence="6 7">
    <name type="scientific">Gemmatirosa kalamazoonensis</name>
    <dbReference type="NCBI Taxonomy" id="861299"/>
    <lineage>
        <taxon>Bacteria</taxon>
        <taxon>Pseudomonadati</taxon>
        <taxon>Gemmatimonadota</taxon>
        <taxon>Gemmatimonadia</taxon>
        <taxon>Gemmatimonadales</taxon>
        <taxon>Gemmatimonadaceae</taxon>
        <taxon>Gemmatirosa</taxon>
    </lineage>
</organism>
<feature type="transmembrane region" description="Helical" evidence="5">
    <location>
        <begin position="244"/>
        <end position="263"/>
    </location>
</feature>
<keyword evidence="2 5" id="KW-0812">Transmembrane</keyword>
<dbReference type="Proteomes" id="UP000019151">
    <property type="component" value="Chromosome"/>
</dbReference>
<evidence type="ECO:0000313" key="6">
    <source>
        <dbReference type="EMBL" id="AHG89884.1"/>
    </source>
</evidence>
<gene>
    <name evidence="6" type="ORF">J421_2347</name>
</gene>
<accession>W0RFL1</accession>
<dbReference type="InterPro" id="IPR002293">
    <property type="entry name" value="AA/rel_permease1"/>
</dbReference>
<feature type="transmembrane region" description="Helical" evidence="5">
    <location>
        <begin position="133"/>
        <end position="152"/>
    </location>
</feature>
<feature type="transmembrane region" description="Helical" evidence="5">
    <location>
        <begin position="407"/>
        <end position="425"/>
    </location>
</feature>
<evidence type="ECO:0000256" key="1">
    <source>
        <dbReference type="ARBA" id="ARBA00004141"/>
    </source>
</evidence>
<proteinExistence type="predicted"/>
<protein>
    <submittedName>
        <fullName evidence="6">Putative permease</fullName>
    </submittedName>
</protein>
<dbReference type="HOGENOM" id="CLU_007946_3_4_0"/>
<dbReference type="PANTHER" id="PTHR11785">
    <property type="entry name" value="AMINO ACID TRANSPORTER"/>
    <property type="match status" value="1"/>
</dbReference>
<reference evidence="6 7" key="1">
    <citation type="journal article" date="2014" name="Genome Announc.">
        <title>Genome Sequence and Methylome of Soil Bacterium Gemmatirosa kalamazoonensis KBS708T, a Member of the Rarely Cultivated Gemmatimonadetes Phylum.</title>
        <authorList>
            <person name="Debruyn J.M."/>
            <person name="Radosevich M."/>
            <person name="Wommack K.E."/>
            <person name="Polson S.W."/>
            <person name="Hauser L.J."/>
            <person name="Fawaz M.N."/>
            <person name="Korlach J."/>
            <person name="Tsai Y.C."/>
        </authorList>
    </citation>
    <scope>NUCLEOTIDE SEQUENCE [LARGE SCALE GENOMIC DNA]</scope>
    <source>
        <strain evidence="6 7">KBS708</strain>
    </source>
</reference>
<feature type="transmembrane region" description="Helical" evidence="5">
    <location>
        <begin position="203"/>
        <end position="224"/>
    </location>
</feature>
<dbReference type="KEGG" id="gba:J421_2347"/>
<feature type="transmembrane region" description="Helical" evidence="5">
    <location>
        <begin position="367"/>
        <end position="386"/>
    </location>
</feature>
<feature type="transmembrane region" description="Helical" evidence="5">
    <location>
        <begin position="16"/>
        <end position="36"/>
    </location>
</feature>
<dbReference type="EMBL" id="CP007128">
    <property type="protein sequence ID" value="AHG89884.1"/>
    <property type="molecule type" value="Genomic_DNA"/>
</dbReference>
<dbReference type="PIRSF" id="PIRSF006060">
    <property type="entry name" value="AA_transporter"/>
    <property type="match status" value="1"/>
</dbReference>
<feature type="transmembrane region" description="Helical" evidence="5">
    <location>
        <begin position="342"/>
        <end position="361"/>
    </location>
</feature>
<dbReference type="GO" id="GO:0015179">
    <property type="term" value="F:L-amino acid transmembrane transporter activity"/>
    <property type="evidence" value="ECO:0007669"/>
    <property type="project" value="TreeGrafter"/>
</dbReference>
<evidence type="ECO:0000256" key="3">
    <source>
        <dbReference type="ARBA" id="ARBA00022989"/>
    </source>
</evidence>
<keyword evidence="4 5" id="KW-0472">Membrane</keyword>
<dbReference type="FunCoup" id="W0RFL1">
    <property type="interactions" value="167"/>
</dbReference>
<comment type="subcellular location">
    <subcellularLocation>
        <location evidence="1">Membrane</location>
        <topology evidence="1">Multi-pass membrane protein</topology>
    </subcellularLocation>
</comment>
<feature type="transmembrane region" description="Helical" evidence="5">
    <location>
        <begin position="95"/>
        <end position="121"/>
    </location>
</feature>
<dbReference type="PANTHER" id="PTHR11785:SF512">
    <property type="entry name" value="SOBREMESA, ISOFORM B"/>
    <property type="match status" value="1"/>
</dbReference>
<dbReference type="GO" id="GO:0016020">
    <property type="term" value="C:membrane"/>
    <property type="evidence" value="ECO:0007669"/>
    <property type="project" value="UniProtKB-SubCell"/>
</dbReference>
<dbReference type="RefSeq" id="WP_236646244.1">
    <property type="nucleotide sequence ID" value="NZ_CP007128.1"/>
</dbReference>
<dbReference type="InParanoid" id="W0RFL1"/>
<feature type="transmembrane region" description="Helical" evidence="5">
    <location>
        <begin position="294"/>
        <end position="313"/>
    </location>
</feature>
<evidence type="ECO:0000313" key="7">
    <source>
        <dbReference type="Proteomes" id="UP000019151"/>
    </source>
</evidence>
<name>W0RFL1_9BACT</name>
<dbReference type="Pfam" id="PF13520">
    <property type="entry name" value="AA_permease_2"/>
    <property type="match status" value="1"/>
</dbReference>
<keyword evidence="3 5" id="KW-1133">Transmembrane helix</keyword>
<dbReference type="InterPro" id="IPR050598">
    <property type="entry name" value="AminoAcid_Transporter"/>
</dbReference>
<evidence type="ECO:0000256" key="2">
    <source>
        <dbReference type="ARBA" id="ARBA00022692"/>
    </source>
</evidence>
<dbReference type="Gene3D" id="1.20.1740.10">
    <property type="entry name" value="Amino acid/polyamine transporter I"/>
    <property type="match status" value="1"/>
</dbReference>
<feature type="transmembrane region" description="Helical" evidence="5">
    <location>
        <begin position="48"/>
        <end position="70"/>
    </location>
</feature>
<feature type="transmembrane region" description="Helical" evidence="5">
    <location>
        <begin position="431"/>
        <end position="448"/>
    </location>
</feature>
<evidence type="ECO:0000256" key="5">
    <source>
        <dbReference type="SAM" id="Phobius"/>
    </source>
</evidence>
<dbReference type="eggNOG" id="COG0531">
    <property type="taxonomic scope" value="Bacteria"/>
</dbReference>